<dbReference type="RefSeq" id="WP_381607007.1">
    <property type="nucleotide sequence ID" value="NZ_JBHTEB010000001.1"/>
</dbReference>
<organism evidence="3 4">
    <name type="scientific">Streptomyces flavalbus</name>
    <dbReference type="NCBI Taxonomy" id="2665155"/>
    <lineage>
        <taxon>Bacteria</taxon>
        <taxon>Bacillati</taxon>
        <taxon>Actinomycetota</taxon>
        <taxon>Actinomycetes</taxon>
        <taxon>Kitasatosporales</taxon>
        <taxon>Streptomycetaceae</taxon>
        <taxon>Streptomyces</taxon>
    </lineage>
</organism>
<evidence type="ECO:0000313" key="4">
    <source>
        <dbReference type="Proteomes" id="UP001597023"/>
    </source>
</evidence>
<dbReference type="InterPro" id="IPR036890">
    <property type="entry name" value="HATPase_C_sf"/>
</dbReference>
<dbReference type="CDD" id="cd16936">
    <property type="entry name" value="HATPase_RsbW-like"/>
    <property type="match status" value="1"/>
</dbReference>
<reference evidence="4" key="1">
    <citation type="journal article" date="2019" name="Int. J. Syst. Evol. Microbiol.">
        <title>The Global Catalogue of Microorganisms (GCM) 10K type strain sequencing project: providing services to taxonomists for standard genome sequencing and annotation.</title>
        <authorList>
            <consortium name="The Broad Institute Genomics Platform"/>
            <consortium name="The Broad Institute Genome Sequencing Center for Infectious Disease"/>
            <person name="Wu L."/>
            <person name="Ma J."/>
        </authorList>
    </citation>
    <scope>NUCLEOTIDE SEQUENCE [LARGE SCALE GENOMIC DNA]</scope>
    <source>
        <strain evidence="4">CGMCC 4.7400</strain>
    </source>
</reference>
<dbReference type="PANTHER" id="PTHR35526:SF3">
    <property type="entry name" value="ANTI-SIGMA-F FACTOR RSBW"/>
    <property type="match status" value="1"/>
</dbReference>
<evidence type="ECO:0000256" key="1">
    <source>
        <dbReference type="ARBA" id="ARBA00022527"/>
    </source>
</evidence>
<dbReference type="Proteomes" id="UP001597023">
    <property type="component" value="Unassembled WGS sequence"/>
</dbReference>
<gene>
    <name evidence="3" type="ORF">ACFQZ6_10620</name>
</gene>
<comment type="caution">
    <text evidence="3">The sequence shown here is derived from an EMBL/GenBank/DDBJ whole genome shotgun (WGS) entry which is preliminary data.</text>
</comment>
<name>A0ABW2W9Z1_9ACTN</name>
<dbReference type="Gene3D" id="3.30.565.10">
    <property type="entry name" value="Histidine kinase-like ATPase, C-terminal domain"/>
    <property type="match status" value="1"/>
</dbReference>
<dbReference type="EMBL" id="JBHTEB010000001">
    <property type="protein sequence ID" value="MFD0314676.1"/>
    <property type="molecule type" value="Genomic_DNA"/>
</dbReference>
<keyword evidence="1" id="KW-0723">Serine/threonine-protein kinase</keyword>
<keyword evidence="4" id="KW-1185">Reference proteome</keyword>
<dbReference type="InterPro" id="IPR050267">
    <property type="entry name" value="Anti-sigma-factor_SerPK"/>
</dbReference>
<dbReference type="InterPro" id="IPR003594">
    <property type="entry name" value="HATPase_dom"/>
</dbReference>
<dbReference type="SUPFAM" id="SSF55874">
    <property type="entry name" value="ATPase domain of HSP90 chaperone/DNA topoisomerase II/histidine kinase"/>
    <property type="match status" value="1"/>
</dbReference>
<dbReference type="GO" id="GO:0005524">
    <property type="term" value="F:ATP binding"/>
    <property type="evidence" value="ECO:0007669"/>
    <property type="project" value="UniProtKB-KW"/>
</dbReference>
<keyword evidence="3" id="KW-0067">ATP-binding</keyword>
<sequence length="183" mass="19728">MSRPFEESPYAFTVPPRVEAVPAARDRVVDRARRIGLELGEELTDDLKLLTGELVANSVTHTKAACVVCVRWTGERLRVEVTDIDPTPVTLSQASPVDEHGRGLFLVAALATEWGSQSCVAGKTIWFELEVPPSAEAAMSMATSRREIPPEQAMASCTGSAPWVLAKPLPIVGARARAEHQAA</sequence>
<feature type="domain" description="Histidine kinase/HSP90-like ATPase" evidence="2">
    <location>
        <begin position="15"/>
        <end position="126"/>
    </location>
</feature>
<keyword evidence="1" id="KW-0418">Kinase</keyword>
<keyword evidence="1" id="KW-0808">Transferase</keyword>
<evidence type="ECO:0000313" key="3">
    <source>
        <dbReference type="EMBL" id="MFD0314676.1"/>
    </source>
</evidence>
<dbReference type="PANTHER" id="PTHR35526">
    <property type="entry name" value="ANTI-SIGMA-F FACTOR RSBW-RELATED"/>
    <property type="match status" value="1"/>
</dbReference>
<dbReference type="Pfam" id="PF13581">
    <property type="entry name" value="HATPase_c_2"/>
    <property type="match status" value="1"/>
</dbReference>
<proteinExistence type="predicted"/>
<keyword evidence="3" id="KW-0547">Nucleotide-binding</keyword>
<protein>
    <submittedName>
        <fullName evidence="3">ATP-binding protein</fullName>
    </submittedName>
</protein>
<evidence type="ECO:0000259" key="2">
    <source>
        <dbReference type="Pfam" id="PF13581"/>
    </source>
</evidence>
<accession>A0ABW2W9Z1</accession>